<dbReference type="EMBL" id="JARIHO010000111">
    <property type="protein sequence ID" value="KAJ7302797.1"/>
    <property type="molecule type" value="Genomic_DNA"/>
</dbReference>
<accession>A0AAD6Z0S2</accession>
<proteinExistence type="predicted"/>
<dbReference type="AlphaFoldDB" id="A0AAD6Z0S2"/>
<protein>
    <submittedName>
        <fullName evidence="2">Uncharacterized protein</fullName>
    </submittedName>
</protein>
<name>A0AAD6Z0S2_9AGAR</name>
<keyword evidence="1" id="KW-0812">Transmembrane</keyword>
<dbReference type="Proteomes" id="UP001218218">
    <property type="component" value="Unassembled WGS sequence"/>
</dbReference>
<gene>
    <name evidence="2" type="ORF">DFH08DRAFT_826263</name>
</gene>
<evidence type="ECO:0000256" key="1">
    <source>
        <dbReference type="SAM" id="Phobius"/>
    </source>
</evidence>
<keyword evidence="3" id="KW-1185">Reference proteome</keyword>
<comment type="caution">
    <text evidence="2">The sequence shown here is derived from an EMBL/GenBank/DDBJ whole genome shotgun (WGS) entry which is preliminary data.</text>
</comment>
<keyword evidence="1" id="KW-1133">Transmembrane helix</keyword>
<feature type="transmembrane region" description="Helical" evidence="1">
    <location>
        <begin position="269"/>
        <end position="288"/>
    </location>
</feature>
<keyword evidence="1" id="KW-0472">Membrane</keyword>
<reference evidence="2" key="1">
    <citation type="submission" date="2023-03" db="EMBL/GenBank/DDBJ databases">
        <title>Massive genome expansion in bonnet fungi (Mycena s.s.) driven by repeated elements and novel gene families across ecological guilds.</title>
        <authorList>
            <consortium name="Lawrence Berkeley National Laboratory"/>
            <person name="Harder C.B."/>
            <person name="Miyauchi S."/>
            <person name="Viragh M."/>
            <person name="Kuo A."/>
            <person name="Thoen E."/>
            <person name="Andreopoulos B."/>
            <person name="Lu D."/>
            <person name="Skrede I."/>
            <person name="Drula E."/>
            <person name="Henrissat B."/>
            <person name="Morin E."/>
            <person name="Kohler A."/>
            <person name="Barry K."/>
            <person name="LaButti K."/>
            <person name="Morin E."/>
            <person name="Salamov A."/>
            <person name="Lipzen A."/>
            <person name="Mereny Z."/>
            <person name="Hegedus B."/>
            <person name="Baldrian P."/>
            <person name="Stursova M."/>
            <person name="Weitz H."/>
            <person name="Taylor A."/>
            <person name="Grigoriev I.V."/>
            <person name="Nagy L.G."/>
            <person name="Martin F."/>
            <person name="Kauserud H."/>
        </authorList>
    </citation>
    <scope>NUCLEOTIDE SEQUENCE</scope>
    <source>
        <strain evidence="2">CBHHK002</strain>
    </source>
</reference>
<evidence type="ECO:0000313" key="2">
    <source>
        <dbReference type="EMBL" id="KAJ7302797.1"/>
    </source>
</evidence>
<sequence length="314" mass="36009">MVLRRITHSIPLESPLRPAPPTTGLPIAAQLVRRLDPLALWMRISSGPYSRELTSEMLSPLFDIPHLCDRVVNLKICASRHRFRFLYTRPTLRFPALESLDLNILQPAGEKRVVYSPDIESILELFKLALELRRIRIQTTQCAALEICDFDGILDGPLRENCAYHGTSPSAVPDIADRTSVQQPSKKNHNLMKFFKFPHLRHLDVDVKYCTIDDLSDVQAKCGFHRLASLGLRTLAACPTIENLILDVENKVDLLPHLTYSPRIDVVPVSRICCIVVGIWTGVIYIHIHTRRQSRSRQGQRWRFRWLFGPTKFY</sequence>
<organism evidence="2 3">
    <name type="scientific">Mycena albidolilacea</name>
    <dbReference type="NCBI Taxonomy" id="1033008"/>
    <lineage>
        <taxon>Eukaryota</taxon>
        <taxon>Fungi</taxon>
        <taxon>Dikarya</taxon>
        <taxon>Basidiomycota</taxon>
        <taxon>Agaricomycotina</taxon>
        <taxon>Agaricomycetes</taxon>
        <taxon>Agaricomycetidae</taxon>
        <taxon>Agaricales</taxon>
        <taxon>Marasmiineae</taxon>
        <taxon>Mycenaceae</taxon>
        <taxon>Mycena</taxon>
    </lineage>
</organism>
<evidence type="ECO:0000313" key="3">
    <source>
        <dbReference type="Proteomes" id="UP001218218"/>
    </source>
</evidence>